<name>A0A5M3X2G0_9ACTN</name>
<protein>
    <recommendedName>
        <fullName evidence="4">BioF2-like acetyltransferase domain-containing protein</fullName>
    </recommendedName>
</protein>
<dbReference type="InterPro" id="IPR007434">
    <property type="entry name" value="FemAB-like"/>
</dbReference>
<dbReference type="Pfam" id="PF04339">
    <property type="entry name" value="FemAB_like"/>
    <property type="match status" value="1"/>
</dbReference>
<evidence type="ECO:0000256" key="1">
    <source>
        <dbReference type="SAM" id="MobiDB-lite"/>
    </source>
</evidence>
<organism evidence="2 3">
    <name type="scientific">Acrocarpospora macrocephala</name>
    <dbReference type="NCBI Taxonomy" id="150177"/>
    <lineage>
        <taxon>Bacteria</taxon>
        <taxon>Bacillati</taxon>
        <taxon>Actinomycetota</taxon>
        <taxon>Actinomycetes</taxon>
        <taxon>Streptosporangiales</taxon>
        <taxon>Streptosporangiaceae</taxon>
        <taxon>Acrocarpospora</taxon>
    </lineage>
</organism>
<keyword evidence="3" id="KW-1185">Reference proteome</keyword>
<dbReference type="InterPro" id="IPR016181">
    <property type="entry name" value="Acyl_CoA_acyltransferase"/>
</dbReference>
<accession>A0A5M3X2G0</accession>
<dbReference type="OrthoDB" id="8181984at2"/>
<dbReference type="Gene3D" id="3.40.630.30">
    <property type="match status" value="1"/>
</dbReference>
<comment type="caution">
    <text evidence="2">The sequence shown here is derived from an EMBL/GenBank/DDBJ whole genome shotgun (WGS) entry which is preliminary data.</text>
</comment>
<sequence length="354" mass="38182">MEVSFGRSVRGLFAGEDGGELYSSDAWLELLERVGHEHRYLTVADGPGRAMVPVCAGEQVRSGRYAVGYLLAGRLAARECVVAAPQAGYRNAPRLGGGATAALLAGGVLDAFPDRVTIIPYVSRDTAEGLRAAGVQVEPLVSDAWLTLPGNGFDDYAQSLAPKRRRMVRAEMRTAAESGVRYSVVDPMDCADEAAALFVGQMRKYDANYRRPASDYVAYIKECAGLLKGFMITARFRGSLLGCAVFFLHGGTLWGRMLGIDHRQPAHRQVYFQLVFYRAIELAYEIGARALHLGIGSYAAKTQRGAVLETLWVGLAGRDPELVAIARAGVRERRRADAAESPGQQGSPPPCAAT</sequence>
<reference evidence="2 3" key="1">
    <citation type="submission" date="2019-10" db="EMBL/GenBank/DDBJ databases">
        <title>Whole genome shotgun sequence of Acrocarpospora macrocephala NBRC 16266.</title>
        <authorList>
            <person name="Ichikawa N."/>
            <person name="Kimura A."/>
            <person name="Kitahashi Y."/>
            <person name="Komaki H."/>
            <person name="Oguchi A."/>
        </authorList>
    </citation>
    <scope>NUCLEOTIDE SEQUENCE [LARGE SCALE GENOMIC DNA]</scope>
    <source>
        <strain evidence="2 3">NBRC 16266</strain>
    </source>
</reference>
<evidence type="ECO:0000313" key="2">
    <source>
        <dbReference type="EMBL" id="GES14856.1"/>
    </source>
</evidence>
<feature type="region of interest" description="Disordered" evidence="1">
    <location>
        <begin position="334"/>
        <end position="354"/>
    </location>
</feature>
<proteinExistence type="predicted"/>
<gene>
    <name evidence="2" type="ORF">Amac_084530</name>
</gene>
<dbReference type="Proteomes" id="UP000331127">
    <property type="component" value="Unassembled WGS sequence"/>
</dbReference>
<dbReference type="RefSeq" id="WP_155360015.1">
    <property type="nucleotide sequence ID" value="NZ_BAAAHL010000009.1"/>
</dbReference>
<evidence type="ECO:0008006" key="4">
    <source>
        <dbReference type="Google" id="ProtNLM"/>
    </source>
</evidence>
<dbReference type="AlphaFoldDB" id="A0A5M3X2G0"/>
<evidence type="ECO:0000313" key="3">
    <source>
        <dbReference type="Proteomes" id="UP000331127"/>
    </source>
</evidence>
<dbReference type="SUPFAM" id="SSF55729">
    <property type="entry name" value="Acyl-CoA N-acyltransferases (Nat)"/>
    <property type="match status" value="1"/>
</dbReference>
<dbReference type="EMBL" id="BLAE01000065">
    <property type="protein sequence ID" value="GES14856.1"/>
    <property type="molecule type" value="Genomic_DNA"/>
</dbReference>